<dbReference type="AlphaFoldDB" id="A0AB37WG38"/>
<dbReference type="Pfam" id="PF02171">
    <property type="entry name" value="Piwi"/>
    <property type="match status" value="1"/>
</dbReference>
<dbReference type="SUPFAM" id="SSF101690">
    <property type="entry name" value="PAZ domain"/>
    <property type="match status" value="1"/>
</dbReference>
<feature type="region of interest" description="Disordered" evidence="1">
    <location>
        <begin position="115"/>
        <end position="179"/>
    </location>
</feature>
<evidence type="ECO:0000313" key="3">
    <source>
        <dbReference type="EMBL" id="RYN25839.1"/>
    </source>
</evidence>
<feature type="domain" description="Piwi" evidence="2">
    <location>
        <begin position="852"/>
        <end position="1166"/>
    </location>
</feature>
<proteinExistence type="predicted"/>
<dbReference type="InterPro" id="IPR012337">
    <property type="entry name" value="RNaseH-like_sf"/>
</dbReference>
<dbReference type="InterPro" id="IPR036085">
    <property type="entry name" value="PAZ_dom_sf"/>
</dbReference>
<reference evidence="3" key="2">
    <citation type="journal article" date="2019" name="bioRxiv">
        <title>Genomics, evolutionary history and diagnostics of the Alternaria alternata species group including apple and Asian pear pathotypes.</title>
        <authorList>
            <person name="Armitage A.D."/>
            <person name="Cockerton H.M."/>
            <person name="Sreenivasaprasad S."/>
            <person name="Woodhall J.W."/>
            <person name="Lane C.R."/>
            <person name="Harrison R.J."/>
            <person name="Clarkson J.P."/>
        </authorList>
    </citation>
    <scope>NUCLEOTIDE SEQUENCE</scope>
    <source>
        <strain evidence="3">FERA 1164</strain>
    </source>
</reference>
<dbReference type="InterPro" id="IPR045246">
    <property type="entry name" value="Piwi_ago-like"/>
</dbReference>
<accession>A0AB37WG38</accession>
<dbReference type="EMBL" id="PDXB01000018">
    <property type="protein sequence ID" value="RYN25839.1"/>
    <property type="molecule type" value="Genomic_DNA"/>
</dbReference>
<evidence type="ECO:0000313" key="4">
    <source>
        <dbReference type="Proteomes" id="UP000292340"/>
    </source>
</evidence>
<reference evidence="3" key="1">
    <citation type="submission" date="2017-10" db="EMBL/GenBank/DDBJ databases">
        <authorList>
            <person name="Armitage A.D."/>
            <person name="Barbara D.J."/>
            <person name="Woodhall J.W."/>
            <person name="Sreenivasaprasad S."/>
            <person name="Lane C.R."/>
            <person name="Clarkson J.P."/>
            <person name="Harrison R.J."/>
        </authorList>
    </citation>
    <scope>NUCLEOTIDE SEQUENCE</scope>
    <source>
        <strain evidence="3">FERA 1164</strain>
    </source>
</reference>
<dbReference type="SMART" id="SM00950">
    <property type="entry name" value="Piwi"/>
    <property type="match status" value="1"/>
</dbReference>
<dbReference type="CDD" id="cd04657">
    <property type="entry name" value="Piwi_ago-like"/>
    <property type="match status" value="1"/>
</dbReference>
<evidence type="ECO:0000259" key="2">
    <source>
        <dbReference type="PROSITE" id="PS50822"/>
    </source>
</evidence>
<dbReference type="Gene3D" id="3.30.420.10">
    <property type="entry name" value="Ribonuclease H-like superfamily/Ribonuclease H"/>
    <property type="match status" value="1"/>
</dbReference>
<dbReference type="Proteomes" id="UP000292340">
    <property type="component" value="Unassembled WGS sequence"/>
</dbReference>
<dbReference type="PROSITE" id="PS50822">
    <property type="entry name" value="PIWI"/>
    <property type="match status" value="1"/>
</dbReference>
<dbReference type="InterPro" id="IPR003165">
    <property type="entry name" value="Piwi"/>
</dbReference>
<organism evidence="3 4">
    <name type="scientific">Alternaria tenuissima</name>
    <dbReference type="NCBI Taxonomy" id="119927"/>
    <lineage>
        <taxon>Eukaryota</taxon>
        <taxon>Fungi</taxon>
        <taxon>Dikarya</taxon>
        <taxon>Ascomycota</taxon>
        <taxon>Pezizomycotina</taxon>
        <taxon>Dothideomycetes</taxon>
        <taxon>Pleosporomycetidae</taxon>
        <taxon>Pleosporales</taxon>
        <taxon>Pleosporineae</taxon>
        <taxon>Pleosporaceae</taxon>
        <taxon>Alternaria</taxon>
        <taxon>Alternaria sect. Alternaria</taxon>
        <taxon>Alternaria alternata complex</taxon>
    </lineage>
</organism>
<dbReference type="InterPro" id="IPR036397">
    <property type="entry name" value="RNaseH_sf"/>
</dbReference>
<dbReference type="SUPFAM" id="SSF53098">
    <property type="entry name" value="Ribonuclease H-like"/>
    <property type="match status" value="1"/>
</dbReference>
<evidence type="ECO:0000256" key="1">
    <source>
        <dbReference type="SAM" id="MobiDB-lite"/>
    </source>
</evidence>
<dbReference type="Gene3D" id="2.170.260.10">
    <property type="entry name" value="paz domain"/>
    <property type="match status" value="1"/>
</dbReference>
<dbReference type="Gene3D" id="3.40.50.2300">
    <property type="match status" value="1"/>
</dbReference>
<gene>
    <name evidence="3" type="ORF">AA0115_g7380</name>
</gene>
<name>A0AB37WG38_9PLEO</name>
<dbReference type="PANTHER" id="PTHR22891">
    <property type="entry name" value="EUKARYOTIC TRANSLATION INITIATION FACTOR 2C"/>
    <property type="match status" value="1"/>
</dbReference>
<dbReference type="GO" id="GO:0003676">
    <property type="term" value="F:nucleic acid binding"/>
    <property type="evidence" value="ECO:0007669"/>
    <property type="project" value="InterPro"/>
</dbReference>
<comment type="caution">
    <text evidence="3">The sequence shown here is derived from an EMBL/GenBank/DDBJ whole genome shotgun (WGS) entry which is preliminary data.</text>
</comment>
<sequence length="1266" mass="141749">MFEIPNMSLDTARDELGDGFARRIDVDFKHSKCIWCKAGGTKTKKKNHSLMNCPTTKPAENDQTSLSNEIFNAGKEGAAIAYIHQKQLSVYPRDDNATTFSTGLSRPHASNYTVSVKTAPAPPSAPSGLSFTPIIPVPSPQPPASSATQGVSSSIPSTSIDQSSSGFASSSVVPTTGSTPAATAPISVIENHILPNMLSDQPHTEVATQSSAFGLNAVASVASAVPTTNLQDAPVVNFGELTRYNRAPGSSAYANGNSDLVDTGELNGELERLKDTALQYPIRQSLRERPKKGEVLTNYFKISIDPQTTFYEYQVLGIPDSESRAGKKRYMDTAIRNVPFLYSNRDVFATDNVNTIVAWVNLHQHIPGVRVQSGDLMTDVGSTWALLDIVDRDTTVPLGFQYLRPVDIFGLQQYSNTTRPDPFNHDPHPAENALNIIMTRCFASSNTLQLNNHKFYVRNAYFDLKTNEGNAVAPLRALRGYSYRVHSTLGNILLNVSPANSAFWRPLLVSQIYQNGSGPFGNSKDHVKRALRGVRVYIDYSRETKDKKCKHPKCNDPNCSTTIPPDKFSARTSSNMDGQHARIKTIRGFGKACSEQTFLWEHKDVYGNIITGQSVQPTVQEYQQRRNLDPQSSRTLLTYVTEYARVLQHPGLPAVNVGTAGRPTWFAPEHLRILPDQIYAKIIPDFVANDFHRNACREPREIRSRIEQEGLRHIPITATGQLENCHPISLDPRMLQIPFVHLNPATIMYSSTTVTKTVNENTGRWDLKETQFFRGNAKSLKWLLITGQGVDRNGKSVRALTRNFDRKVKETGVSRTSERADEVLSLSDDTEFTLKMMLENYLGKNREDVPDIVVLLLKTKDQHLYSSFKFLTDVVFILQSICVTEDKMRPKNLDWSNDSALGQYMANVAMKENLKMAGINHSAQGVEEQLENTIVIGADVTHPGSGALQGTPSIAAIVSSLEANGGRFRGNMRLQSAKQEIIPCLGDMLIEGLSEWCRLHRRFPENVLYYRDGVSDTQYDEVITKELSTIKNAFIGVAKQFKKPVPEFKTTAVIVTKRHNTRFFPRQKDDEMRGNGNCKPGLLVESSITSPYYTDFYLQSHNAIKGTARSSHYFVLQNEMGIEISDLEDLTHNLCHTYVRATTGVSYASPAYYADRLAERGRCYLREWFNPSNTKRNAYETHCQQVEADVEAARNRPQRTGNHKKTPAEIQEDKADREQVLQQMRDYIWPVVETRWNTPIHDLAESGFRPNAKAKYDHLKGTMYWM</sequence>
<feature type="compositionally biased region" description="Low complexity" evidence="1">
    <location>
        <begin position="144"/>
        <end position="179"/>
    </location>
</feature>
<protein>
    <recommendedName>
        <fullName evidence="2">Piwi domain-containing protein</fullName>
    </recommendedName>
</protein>